<comment type="caution">
    <text evidence="4">The sequence shown here is derived from an EMBL/GenBank/DDBJ whole genome shotgun (WGS) entry which is preliminary data.</text>
</comment>
<protein>
    <submittedName>
        <fullName evidence="4">Oxidoreductase</fullName>
    </submittedName>
</protein>
<proteinExistence type="predicted"/>
<dbReference type="InterPro" id="IPR028203">
    <property type="entry name" value="PSII_CF48-like_dom"/>
</dbReference>
<evidence type="ECO:0000256" key="1">
    <source>
        <dbReference type="ARBA" id="ARBA00022531"/>
    </source>
</evidence>
<gene>
    <name evidence="4" type="ORF">GCM10023093_07080</name>
</gene>
<dbReference type="InterPro" id="IPR015943">
    <property type="entry name" value="WD40/YVTN_repeat-like_dom_sf"/>
</dbReference>
<dbReference type="Gene3D" id="2.130.10.10">
    <property type="entry name" value="YVTN repeat-like/Quinoprotein amine dehydrogenase"/>
    <property type="match status" value="2"/>
</dbReference>
<sequence length="303" mass="32922">MVDDSVAWISGSKGWVGKSTDGGNTWKFARPVGYEQCDFRSIYAIDANTAIIANAGAPAYILRTTDGGSTWQKLYENHDTSAFIDGIDMQGKKGIVYGDPIAGHMLMLHTTDGGVTWKEYPYADRPLLCSGEASFAASGTCIRYFGRRRVLIATGGKVSRLFLSRNGGKSWRSIGTPILQGMSGTGIFSVLPLGRKHWVIAGGNYMQDTLRTANLFYTYDAGGHWRTPRITTRGYRECLAAISSRSILAVGPAGIDISHDDGDTWTPFSDEKQLHVARRARKGALTILAGGNGKIYILPVLDN</sequence>
<keyword evidence="5" id="KW-1185">Reference proteome</keyword>
<keyword evidence="1" id="KW-0602">Photosynthesis</keyword>
<dbReference type="InterPro" id="IPR036278">
    <property type="entry name" value="Sialidase_sf"/>
</dbReference>
<dbReference type="PANTHER" id="PTHR47199:SF2">
    <property type="entry name" value="PHOTOSYSTEM II STABILITY_ASSEMBLY FACTOR HCF136, CHLOROPLASTIC"/>
    <property type="match status" value="1"/>
</dbReference>
<accession>A0ABP8N5P9</accession>
<reference evidence="5" key="1">
    <citation type="journal article" date="2019" name="Int. J. Syst. Evol. Microbiol.">
        <title>The Global Catalogue of Microorganisms (GCM) 10K type strain sequencing project: providing services to taxonomists for standard genome sequencing and annotation.</title>
        <authorList>
            <consortium name="The Broad Institute Genomics Platform"/>
            <consortium name="The Broad Institute Genome Sequencing Center for Infectious Disease"/>
            <person name="Wu L."/>
            <person name="Ma J."/>
        </authorList>
    </citation>
    <scope>NUCLEOTIDE SEQUENCE [LARGE SCALE GENOMIC DNA]</scope>
    <source>
        <strain evidence="5">JCM 32105</strain>
    </source>
</reference>
<dbReference type="Pfam" id="PF14870">
    <property type="entry name" value="PSII_BNR"/>
    <property type="match status" value="1"/>
</dbReference>
<evidence type="ECO:0000259" key="3">
    <source>
        <dbReference type="Pfam" id="PF14870"/>
    </source>
</evidence>
<dbReference type="PANTHER" id="PTHR47199">
    <property type="entry name" value="PHOTOSYSTEM II STABILITY/ASSEMBLY FACTOR HCF136, CHLOROPLASTIC"/>
    <property type="match status" value="1"/>
</dbReference>
<evidence type="ECO:0000313" key="4">
    <source>
        <dbReference type="EMBL" id="GAA4461779.1"/>
    </source>
</evidence>
<feature type="domain" description="Photosynthesis system II assembly factor Ycf48/Hcf136-like" evidence="3">
    <location>
        <begin position="56"/>
        <end position="121"/>
    </location>
</feature>
<evidence type="ECO:0000313" key="5">
    <source>
        <dbReference type="Proteomes" id="UP001500067"/>
    </source>
</evidence>
<dbReference type="Proteomes" id="UP001500067">
    <property type="component" value="Unassembled WGS sequence"/>
</dbReference>
<name>A0ABP8N5P9_9BACT</name>
<evidence type="ECO:0000256" key="2">
    <source>
        <dbReference type="ARBA" id="ARBA00023276"/>
    </source>
</evidence>
<dbReference type="EMBL" id="BAABFA010000005">
    <property type="protein sequence ID" value="GAA4461779.1"/>
    <property type="molecule type" value="Genomic_DNA"/>
</dbReference>
<keyword evidence="2" id="KW-0604">Photosystem II</keyword>
<dbReference type="SUPFAM" id="SSF50939">
    <property type="entry name" value="Sialidases"/>
    <property type="match status" value="1"/>
</dbReference>
<organism evidence="4 5">
    <name type="scientific">Nemorincola caseinilytica</name>
    <dbReference type="NCBI Taxonomy" id="2054315"/>
    <lineage>
        <taxon>Bacteria</taxon>
        <taxon>Pseudomonadati</taxon>
        <taxon>Bacteroidota</taxon>
        <taxon>Chitinophagia</taxon>
        <taxon>Chitinophagales</taxon>
        <taxon>Chitinophagaceae</taxon>
        <taxon>Nemorincola</taxon>
    </lineage>
</organism>